<dbReference type="Proteomes" id="UP000184300">
    <property type="component" value="Unassembled WGS sequence"/>
</dbReference>
<proteinExistence type="predicted"/>
<evidence type="ECO:0000313" key="2">
    <source>
        <dbReference type="Proteomes" id="UP000184300"/>
    </source>
</evidence>
<name>A0A1L9VLD2_ASPGL</name>
<dbReference type="EMBL" id="KV878896">
    <property type="protein sequence ID" value="OJJ84705.1"/>
    <property type="molecule type" value="Genomic_DNA"/>
</dbReference>
<organism evidence="1 2">
    <name type="scientific">Aspergillus glaucus CBS 516.65</name>
    <dbReference type="NCBI Taxonomy" id="1160497"/>
    <lineage>
        <taxon>Eukaryota</taxon>
        <taxon>Fungi</taxon>
        <taxon>Dikarya</taxon>
        <taxon>Ascomycota</taxon>
        <taxon>Pezizomycotina</taxon>
        <taxon>Eurotiomycetes</taxon>
        <taxon>Eurotiomycetidae</taxon>
        <taxon>Eurotiales</taxon>
        <taxon>Aspergillaceae</taxon>
        <taxon>Aspergillus</taxon>
        <taxon>Aspergillus subgen. Aspergillus</taxon>
    </lineage>
</organism>
<sequence length="90" mass="10145">MLWSCDCILEKNRRAGRDLNWYRRAQCLCAVSAHFVALHLRSHNISWRASCECSAALEANSIERVARLGHDKLTCSSSSRSGRRSGSDSY</sequence>
<dbReference type="AlphaFoldDB" id="A0A1L9VLD2"/>
<keyword evidence="2" id="KW-1185">Reference proteome</keyword>
<protein>
    <submittedName>
        <fullName evidence="1">Uncharacterized protein</fullName>
    </submittedName>
</protein>
<evidence type="ECO:0000313" key="1">
    <source>
        <dbReference type="EMBL" id="OJJ84705.1"/>
    </source>
</evidence>
<dbReference type="GeneID" id="34462744"/>
<dbReference type="RefSeq" id="XP_022401403.1">
    <property type="nucleotide sequence ID" value="XM_022546483.1"/>
</dbReference>
<gene>
    <name evidence="1" type="ORF">ASPGLDRAFT_46603</name>
</gene>
<dbReference type="VEuPathDB" id="FungiDB:ASPGLDRAFT_46603"/>
<accession>A0A1L9VLD2</accession>
<reference evidence="2" key="1">
    <citation type="journal article" date="2017" name="Genome Biol.">
        <title>Comparative genomics reveals high biological diversity and specific adaptations in the industrially and medically important fungal genus Aspergillus.</title>
        <authorList>
            <person name="de Vries R.P."/>
            <person name="Riley R."/>
            <person name="Wiebenga A."/>
            <person name="Aguilar-Osorio G."/>
            <person name="Amillis S."/>
            <person name="Uchima C.A."/>
            <person name="Anderluh G."/>
            <person name="Asadollahi M."/>
            <person name="Askin M."/>
            <person name="Barry K."/>
            <person name="Battaglia E."/>
            <person name="Bayram O."/>
            <person name="Benocci T."/>
            <person name="Braus-Stromeyer S.A."/>
            <person name="Caldana C."/>
            <person name="Canovas D."/>
            <person name="Cerqueira G.C."/>
            <person name="Chen F."/>
            <person name="Chen W."/>
            <person name="Choi C."/>
            <person name="Clum A."/>
            <person name="Dos Santos R.A."/>
            <person name="Damasio A.R."/>
            <person name="Diallinas G."/>
            <person name="Emri T."/>
            <person name="Fekete E."/>
            <person name="Flipphi M."/>
            <person name="Freyberg S."/>
            <person name="Gallo A."/>
            <person name="Gournas C."/>
            <person name="Habgood R."/>
            <person name="Hainaut M."/>
            <person name="Harispe M.L."/>
            <person name="Henrissat B."/>
            <person name="Hilden K.S."/>
            <person name="Hope R."/>
            <person name="Hossain A."/>
            <person name="Karabika E."/>
            <person name="Karaffa L."/>
            <person name="Karanyi Z."/>
            <person name="Krasevec N."/>
            <person name="Kuo A."/>
            <person name="Kusch H."/>
            <person name="LaButti K."/>
            <person name="Lagendijk E.L."/>
            <person name="Lapidus A."/>
            <person name="Levasseur A."/>
            <person name="Lindquist E."/>
            <person name="Lipzen A."/>
            <person name="Logrieco A.F."/>
            <person name="MacCabe A."/>
            <person name="Maekelae M.R."/>
            <person name="Malavazi I."/>
            <person name="Melin P."/>
            <person name="Meyer V."/>
            <person name="Mielnichuk N."/>
            <person name="Miskei M."/>
            <person name="Molnar A.P."/>
            <person name="Mule G."/>
            <person name="Ngan C.Y."/>
            <person name="Orejas M."/>
            <person name="Orosz E."/>
            <person name="Ouedraogo J.P."/>
            <person name="Overkamp K.M."/>
            <person name="Park H.-S."/>
            <person name="Perrone G."/>
            <person name="Piumi F."/>
            <person name="Punt P.J."/>
            <person name="Ram A.F."/>
            <person name="Ramon A."/>
            <person name="Rauscher S."/>
            <person name="Record E."/>
            <person name="Riano-Pachon D.M."/>
            <person name="Robert V."/>
            <person name="Roehrig J."/>
            <person name="Ruller R."/>
            <person name="Salamov A."/>
            <person name="Salih N.S."/>
            <person name="Samson R.A."/>
            <person name="Sandor E."/>
            <person name="Sanguinetti M."/>
            <person name="Schuetze T."/>
            <person name="Sepcic K."/>
            <person name="Shelest E."/>
            <person name="Sherlock G."/>
            <person name="Sophianopoulou V."/>
            <person name="Squina F.M."/>
            <person name="Sun H."/>
            <person name="Susca A."/>
            <person name="Todd R.B."/>
            <person name="Tsang A."/>
            <person name="Unkles S.E."/>
            <person name="van de Wiele N."/>
            <person name="van Rossen-Uffink D."/>
            <person name="Oliveira J.V."/>
            <person name="Vesth T.C."/>
            <person name="Visser J."/>
            <person name="Yu J.-H."/>
            <person name="Zhou M."/>
            <person name="Andersen M.R."/>
            <person name="Archer D.B."/>
            <person name="Baker S.E."/>
            <person name="Benoit I."/>
            <person name="Brakhage A.A."/>
            <person name="Braus G.H."/>
            <person name="Fischer R."/>
            <person name="Frisvad J.C."/>
            <person name="Goldman G.H."/>
            <person name="Houbraken J."/>
            <person name="Oakley B."/>
            <person name="Pocsi I."/>
            <person name="Scazzocchio C."/>
            <person name="Seiboth B."/>
            <person name="vanKuyk P.A."/>
            <person name="Wortman J."/>
            <person name="Dyer P.S."/>
            <person name="Grigoriev I.V."/>
        </authorList>
    </citation>
    <scope>NUCLEOTIDE SEQUENCE [LARGE SCALE GENOMIC DNA]</scope>
    <source>
        <strain evidence="2">CBS 516.65</strain>
    </source>
</reference>